<dbReference type="EMBL" id="JWMF01000004">
    <property type="protein sequence ID" value="KJY51850.1"/>
    <property type="molecule type" value="Genomic_DNA"/>
</dbReference>
<keyword evidence="3" id="KW-0804">Transcription</keyword>
<feature type="domain" description="HTH gntR-type" evidence="4">
    <location>
        <begin position="11"/>
        <end position="79"/>
    </location>
</feature>
<dbReference type="PANTHER" id="PTHR38445:SF7">
    <property type="entry name" value="GNTR-FAMILY TRANSCRIPTIONAL REGULATOR"/>
    <property type="match status" value="1"/>
</dbReference>
<dbReference type="CDD" id="cd07377">
    <property type="entry name" value="WHTH_GntR"/>
    <property type="match status" value="1"/>
</dbReference>
<protein>
    <submittedName>
        <fullName evidence="5">Transcriptional regulator, GntR family</fullName>
    </submittedName>
</protein>
<evidence type="ECO:0000313" key="6">
    <source>
        <dbReference type="Proteomes" id="UP000033567"/>
    </source>
</evidence>
<dbReference type="SUPFAM" id="SSF46785">
    <property type="entry name" value="Winged helix' DNA-binding domain"/>
    <property type="match status" value="1"/>
</dbReference>
<dbReference type="Pfam" id="PF00392">
    <property type="entry name" value="GntR"/>
    <property type="match status" value="1"/>
</dbReference>
<sequence length="135" mass="14654">MKLIISSLSGQPIYRQIEDQIRSAILTGDLKAGEGLPSLRHLSQELRVSVLTVTRAYTELAQEGLVENIQGKGTFVADSGDQVMRRHLEDRVQSLLGEAVDTARRAGMEPDRIRGLLDGLLGDKGSAPASEEGKE</sequence>
<name>A0A0F4KZI5_9BIFI</name>
<dbReference type="SMART" id="SM00345">
    <property type="entry name" value="HTH_GNTR"/>
    <property type="match status" value="1"/>
</dbReference>
<reference evidence="5 6" key="1">
    <citation type="submission" date="2014-12" db="EMBL/GenBank/DDBJ databases">
        <title>Comparative genomics of the lactic acid bacteria isolated from the honey bee gut.</title>
        <authorList>
            <person name="Ellegaard K.M."/>
            <person name="Tamarit D."/>
            <person name="Javelind E."/>
            <person name="Olofsson T."/>
            <person name="Andersson S.G."/>
            <person name="Vasquez A."/>
        </authorList>
    </citation>
    <scope>NUCLEOTIDE SEQUENCE [LARGE SCALE GENOMIC DNA]</scope>
    <source>
        <strain evidence="5 6">Bin7</strain>
    </source>
</reference>
<dbReference type="InterPro" id="IPR000524">
    <property type="entry name" value="Tscrpt_reg_HTH_GntR"/>
</dbReference>
<comment type="caution">
    <text evidence="5">The sequence shown here is derived from an EMBL/GenBank/DDBJ whole genome shotgun (WGS) entry which is preliminary data.</text>
</comment>
<proteinExistence type="predicted"/>
<dbReference type="RefSeq" id="WP_045924206.1">
    <property type="nucleotide sequence ID" value="NZ_KQ033885.1"/>
</dbReference>
<dbReference type="InterPro" id="IPR036390">
    <property type="entry name" value="WH_DNA-bd_sf"/>
</dbReference>
<evidence type="ECO:0000256" key="2">
    <source>
        <dbReference type="ARBA" id="ARBA00023125"/>
    </source>
</evidence>
<dbReference type="Gene3D" id="1.10.10.10">
    <property type="entry name" value="Winged helix-like DNA-binding domain superfamily/Winged helix DNA-binding domain"/>
    <property type="match status" value="1"/>
</dbReference>
<dbReference type="PATRIC" id="fig|1684.4.peg.690"/>
<gene>
    <name evidence="5" type="ORF">JF70_06650</name>
</gene>
<accession>A0A0F4KZI5</accession>
<dbReference type="PROSITE" id="PS50949">
    <property type="entry name" value="HTH_GNTR"/>
    <property type="match status" value="1"/>
</dbReference>
<evidence type="ECO:0000313" key="5">
    <source>
        <dbReference type="EMBL" id="KJY51850.1"/>
    </source>
</evidence>
<evidence type="ECO:0000256" key="3">
    <source>
        <dbReference type="ARBA" id="ARBA00023163"/>
    </source>
</evidence>
<dbReference type="Proteomes" id="UP000033567">
    <property type="component" value="Unassembled WGS sequence"/>
</dbReference>
<organism evidence="5 6">
    <name type="scientific">Bifidobacterium mellis</name>
    <dbReference type="NCBI Taxonomy" id="1293823"/>
    <lineage>
        <taxon>Bacteria</taxon>
        <taxon>Bacillati</taxon>
        <taxon>Actinomycetota</taxon>
        <taxon>Actinomycetes</taxon>
        <taxon>Bifidobacteriales</taxon>
        <taxon>Bifidobacteriaceae</taxon>
        <taxon>Bifidobacterium</taxon>
    </lineage>
</organism>
<dbReference type="PANTHER" id="PTHR38445">
    <property type="entry name" value="HTH-TYPE TRANSCRIPTIONAL REPRESSOR YTRA"/>
    <property type="match status" value="1"/>
</dbReference>
<keyword evidence="2" id="KW-0238">DNA-binding</keyword>
<keyword evidence="1" id="KW-0805">Transcription regulation</keyword>
<keyword evidence="6" id="KW-1185">Reference proteome</keyword>
<dbReference type="OrthoDB" id="4307011at2"/>
<evidence type="ECO:0000259" key="4">
    <source>
        <dbReference type="PROSITE" id="PS50949"/>
    </source>
</evidence>
<evidence type="ECO:0000256" key="1">
    <source>
        <dbReference type="ARBA" id="ARBA00023015"/>
    </source>
</evidence>
<dbReference type="InterPro" id="IPR036388">
    <property type="entry name" value="WH-like_DNA-bd_sf"/>
</dbReference>